<keyword evidence="3" id="KW-1185">Reference proteome</keyword>
<name>A0A1Q9DXQ0_SYMMI</name>
<feature type="region of interest" description="Disordered" evidence="1">
    <location>
        <begin position="1"/>
        <end position="52"/>
    </location>
</feature>
<evidence type="ECO:0000313" key="3">
    <source>
        <dbReference type="Proteomes" id="UP000186817"/>
    </source>
</evidence>
<dbReference type="Pfam" id="PF18306">
    <property type="entry name" value="LDcluster4"/>
    <property type="match status" value="1"/>
</dbReference>
<evidence type="ECO:0000313" key="2">
    <source>
        <dbReference type="EMBL" id="OLP99950.1"/>
    </source>
</evidence>
<accession>A0A1Q9DXQ0</accession>
<dbReference type="EMBL" id="LSRX01000344">
    <property type="protein sequence ID" value="OLP99950.1"/>
    <property type="molecule type" value="Genomic_DNA"/>
</dbReference>
<protein>
    <submittedName>
        <fullName evidence="2">Uncharacterized protein</fullName>
    </submittedName>
</protein>
<dbReference type="InterPro" id="IPR041164">
    <property type="entry name" value="LDcluster4"/>
</dbReference>
<dbReference type="Gene3D" id="3.40.50.450">
    <property type="match status" value="1"/>
</dbReference>
<sequence length="284" mass="30121">MGCHQAKASSQSAPRDPSTLLGRVGLRSDRNEKQANTQGEKPTSKFRRPRTRECEEAELQVLAKSVGEQLPAGPRICILGSTAFWKESTEPLVKALARRLSLSLRDSNAVVLTGGMPGVQEVLAKGLQNGGFQRVVNLVHLGHESGFCAGEDLAAGLDAVERRKVFASLGDVYLCIEGGAGVAEEAQAAFDNGAFILPIPSTGGASGGAFDFPKAALQRPRHVSPEEWTMLETDGHPEEAATAIVRILCRYLQAEAQKSGELLQGASVNVDEATSEEGLSTLVC</sequence>
<dbReference type="Proteomes" id="UP000186817">
    <property type="component" value="Unassembled WGS sequence"/>
</dbReference>
<dbReference type="SUPFAM" id="SSF102405">
    <property type="entry name" value="MCP/YpsA-like"/>
    <property type="match status" value="1"/>
</dbReference>
<organism evidence="2 3">
    <name type="scientific">Symbiodinium microadriaticum</name>
    <name type="common">Dinoflagellate</name>
    <name type="synonym">Zooxanthella microadriatica</name>
    <dbReference type="NCBI Taxonomy" id="2951"/>
    <lineage>
        <taxon>Eukaryota</taxon>
        <taxon>Sar</taxon>
        <taxon>Alveolata</taxon>
        <taxon>Dinophyceae</taxon>
        <taxon>Suessiales</taxon>
        <taxon>Symbiodiniaceae</taxon>
        <taxon>Symbiodinium</taxon>
    </lineage>
</organism>
<proteinExistence type="predicted"/>
<dbReference type="OrthoDB" id="431189at2759"/>
<dbReference type="AlphaFoldDB" id="A0A1Q9DXQ0"/>
<comment type="caution">
    <text evidence="2">The sequence shown here is derived from an EMBL/GenBank/DDBJ whole genome shotgun (WGS) entry which is preliminary data.</text>
</comment>
<gene>
    <name evidence="2" type="ORF">AK812_SmicGene17431</name>
</gene>
<evidence type="ECO:0000256" key="1">
    <source>
        <dbReference type="SAM" id="MobiDB-lite"/>
    </source>
</evidence>
<reference evidence="2 3" key="1">
    <citation type="submission" date="2016-02" db="EMBL/GenBank/DDBJ databases">
        <title>Genome analysis of coral dinoflagellate symbionts highlights evolutionary adaptations to a symbiotic lifestyle.</title>
        <authorList>
            <person name="Aranda M."/>
            <person name="Li Y."/>
            <person name="Liew Y.J."/>
            <person name="Baumgarten S."/>
            <person name="Simakov O."/>
            <person name="Wilson M."/>
            <person name="Piel J."/>
            <person name="Ashoor H."/>
            <person name="Bougouffa S."/>
            <person name="Bajic V.B."/>
            <person name="Ryu T."/>
            <person name="Ravasi T."/>
            <person name="Bayer T."/>
            <person name="Micklem G."/>
            <person name="Kim H."/>
            <person name="Bhak J."/>
            <person name="Lajeunesse T.C."/>
            <person name="Voolstra C.R."/>
        </authorList>
    </citation>
    <scope>NUCLEOTIDE SEQUENCE [LARGE SCALE GENOMIC DNA]</scope>
    <source>
        <strain evidence="2 3">CCMP2467</strain>
    </source>
</reference>